<dbReference type="Pfam" id="PF06439">
    <property type="entry name" value="3keto-disac_hyd"/>
    <property type="match status" value="1"/>
</dbReference>
<accession>A0A7X0LKT0</accession>
<evidence type="ECO:0000313" key="3">
    <source>
        <dbReference type="EMBL" id="MBB6430262.1"/>
    </source>
</evidence>
<evidence type="ECO:0000259" key="2">
    <source>
        <dbReference type="Pfam" id="PF06439"/>
    </source>
</evidence>
<gene>
    <name evidence="3" type="ORF">HNQ40_002068</name>
</gene>
<dbReference type="PROSITE" id="PS51257">
    <property type="entry name" value="PROKAR_LIPOPROTEIN"/>
    <property type="match status" value="1"/>
</dbReference>
<dbReference type="GO" id="GO:0016787">
    <property type="term" value="F:hydrolase activity"/>
    <property type="evidence" value="ECO:0007669"/>
    <property type="project" value="InterPro"/>
</dbReference>
<reference evidence="3 4" key="1">
    <citation type="submission" date="2020-08" db="EMBL/GenBank/DDBJ databases">
        <title>Genomic Encyclopedia of Type Strains, Phase IV (KMG-IV): sequencing the most valuable type-strain genomes for metagenomic binning, comparative biology and taxonomic classification.</title>
        <authorList>
            <person name="Goeker M."/>
        </authorList>
    </citation>
    <scope>NUCLEOTIDE SEQUENCE [LARGE SCALE GENOMIC DNA]</scope>
    <source>
        <strain evidence="3 4">DSM 103725</strain>
    </source>
</reference>
<protein>
    <recommendedName>
        <fullName evidence="2">3-keto-alpha-glucoside-1,2-lyase/3-keto-2-hydroxy-glucal hydratase domain-containing protein</fullName>
    </recommendedName>
</protein>
<feature type="signal peptide" evidence="1">
    <location>
        <begin position="1"/>
        <end position="18"/>
    </location>
</feature>
<keyword evidence="1" id="KW-0732">Signal</keyword>
<feature type="domain" description="3-keto-alpha-glucoside-1,2-lyase/3-keto-2-hydroxy-glucal hydratase" evidence="2">
    <location>
        <begin position="30"/>
        <end position="275"/>
    </location>
</feature>
<sequence>MKRSICVLALAIGLTGCAATPPSPESPVYEPIFDGETLDGWHIMQVPENHNYHGQPENFFVEDGAIHGVQLPNKNGALLLTDRKFADFELELEFLVDWGCDSGVFIRCTEDGKAIQILVDYISWGTVGYVYGSGIGGFMCRPLLLYEEDGQILARDNYDGVEIDKLTYSMDAETWNATFKPGEWNTLKIRCVGTAPHVTTWINGEMVMDLDGNTFAARHMRDNNKKDWDQPTTWSSEVTQEVTGNRGSIGLQVHPSGKWTRWKPDGAARYRNIRILDLGSE</sequence>
<dbReference type="Gene3D" id="2.60.120.560">
    <property type="entry name" value="Exo-inulinase, domain 1"/>
    <property type="match status" value="1"/>
</dbReference>
<dbReference type="InterPro" id="IPR010496">
    <property type="entry name" value="AL/BT2_dom"/>
</dbReference>
<keyword evidence="4" id="KW-1185">Reference proteome</keyword>
<evidence type="ECO:0000313" key="4">
    <source>
        <dbReference type="Proteomes" id="UP000541810"/>
    </source>
</evidence>
<comment type="caution">
    <text evidence="3">The sequence shown here is derived from an EMBL/GenBank/DDBJ whole genome shotgun (WGS) entry which is preliminary data.</text>
</comment>
<dbReference type="AlphaFoldDB" id="A0A7X0LKT0"/>
<dbReference type="Proteomes" id="UP000541810">
    <property type="component" value="Unassembled WGS sequence"/>
</dbReference>
<dbReference type="RefSeq" id="WP_184677790.1">
    <property type="nucleotide sequence ID" value="NZ_JACHGY010000001.1"/>
</dbReference>
<organism evidence="3 4">
    <name type="scientific">Algisphaera agarilytica</name>
    <dbReference type="NCBI Taxonomy" id="1385975"/>
    <lineage>
        <taxon>Bacteria</taxon>
        <taxon>Pseudomonadati</taxon>
        <taxon>Planctomycetota</taxon>
        <taxon>Phycisphaerae</taxon>
        <taxon>Phycisphaerales</taxon>
        <taxon>Phycisphaeraceae</taxon>
        <taxon>Algisphaera</taxon>
    </lineage>
</organism>
<name>A0A7X0LKT0_9BACT</name>
<proteinExistence type="predicted"/>
<dbReference type="EMBL" id="JACHGY010000001">
    <property type="protein sequence ID" value="MBB6430262.1"/>
    <property type="molecule type" value="Genomic_DNA"/>
</dbReference>
<feature type="chain" id="PRO_5030793102" description="3-keto-alpha-glucoside-1,2-lyase/3-keto-2-hydroxy-glucal hydratase domain-containing protein" evidence="1">
    <location>
        <begin position="19"/>
        <end position="281"/>
    </location>
</feature>
<evidence type="ECO:0000256" key="1">
    <source>
        <dbReference type="SAM" id="SignalP"/>
    </source>
</evidence>